<evidence type="ECO:0000256" key="10">
    <source>
        <dbReference type="ARBA" id="ARBA00023264"/>
    </source>
</evidence>
<feature type="transmembrane region" description="Helical" evidence="12">
    <location>
        <begin position="224"/>
        <end position="241"/>
    </location>
</feature>
<keyword evidence="14" id="KW-1185">Reference proteome</keyword>
<dbReference type="RefSeq" id="WP_377706605.1">
    <property type="nucleotide sequence ID" value="NZ_JBHRTE010000004.1"/>
</dbReference>
<dbReference type="InterPro" id="IPR048254">
    <property type="entry name" value="CDP_ALCOHOL_P_TRANSF_CS"/>
</dbReference>
<evidence type="ECO:0000256" key="12">
    <source>
        <dbReference type="SAM" id="Phobius"/>
    </source>
</evidence>
<evidence type="ECO:0000256" key="1">
    <source>
        <dbReference type="ARBA" id="ARBA00004141"/>
    </source>
</evidence>
<comment type="subcellular location">
    <subcellularLocation>
        <location evidence="1">Membrane</location>
        <topology evidence="1">Multi-pass membrane protein</topology>
    </subcellularLocation>
</comment>
<accession>A0ABV7IAK9</accession>
<dbReference type="Proteomes" id="UP001595557">
    <property type="component" value="Unassembled WGS sequence"/>
</dbReference>
<evidence type="ECO:0000313" key="14">
    <source>
        <dbReference type="Proteomes" id="UP001595557"/>
    </source>
</evidence>
<dbReference type="PROSITE" id="PS00379">
    <property type="entry name" value="CDP_ALCOHOL_P_TRANSF"/>
    <property type="match status" value="1"/>
</dbReference>
<keyword evidence="4 11" id="KW-0808">Transferase</keyword>
<evidence type="ECO:0000256" key="11">
    <source>
        <dbReference type="RuleBase" id="RU003750"/>
    </source>
</evidence>
<dbReference type="InterPro" id="IPR000462">
    <property type="entry name" value="CDP-OH_P_trans"/>
</dbReference>
<protein>
    <submittedName>
        <fullName evidence="13">CDP-alcohol phosphatidyltransferase family protein</fullName>
    </submittedName>
</protein>
<keyword evidence="10" id="KW-1208">Phospholipid metabolism</keyword>
<name>A0ABV7IAK9_9RHOB</name>
<dbReference type="Gene3D" id="1.20.120.1760">
    <property type="match status" value="1"/>
</dbReference>
<evidence type="ECO:0000256" key="4">
    <source>
        <dbReference type="ARBA" id="ARBA00022679"/>
    </source>
</evidence>
<feature type="transmembrane region" description="Helical" evidence="12">
    <location>
        <begin position="94"/>
        <end position="117"/>
    </location>
</feature>
<organism evidence="13 14">
    <name type="scientific">Paracoccus fontiphilus</name>
    <dbReference type="NCBI Taxonomy" id="1815556"/>
    <lineage>
        <taxon>Bacteria</taxon>
        <taxon>Pseudomonadati</taxon>
        <taxon>Pseudomonadota</taxon>
        <taxon>Alphaproteobacteria</taxon>
        <taxon>Rhodobacterales</taxon>
        <taxon>Paracoccaceae</taxon>
        <taxon>Paracoccus</taxon>
    </lineage>
</organism>
<dbReference type="PANTHER" id="PTHR14269">
    <property type="entry name" value="CDP-DIACYLGLYCEROL--GLYCEROL-3-PHOSPHATE 3-PHOSPHATIDYLTRANSFERASE-RELATED"/>
    <property type="match status" value="1"/>
</dbReference>
<evidence type="ECO:0000256" key="6">
    <source>
        <dbReference type="ARBA" id="ARBA00022989"/>
    </source>
</evidence>
<keyword evidence="5 12" id="KW-0812">Transmembrane</keyword>
<evidence type="ECO:0000256" key="9">
    <source>
        <dbReference type="ARBA" id="ARBA00023209"/>
    </source>
</evidence>
<reference evidence="14" key="1">
    <citation type="journal article" date="2019" name="Int. J. Syst. Evol. Microbiol.">
        <title>The Global Catalogue of Microorganisms (GCM) 10K type strain sequencing project: providing services to taxonomists for standard genome sequencing and annotation.</title>
        <authorList>
            <consortium name="The Broad Institute Genomics Platform"/>
            <consortium name="The Broad Institute Genome Sequencing Center for Infectious Disease"/>
            <person name="Wu L."/>
            <person name="Ma J."/>
        </authorList>
    </citation>
    <scope>NUCLEOTIDE SEQUENCE [LARGE SCALE GENOMIC DNA]</scope>
    <source>
        <strain evidence="14">KCTC 52239</strain>
    </source>
</reference>
<comment type="similarity">
    <text evidence="2 11">Belongs to the CDP-alcohol phosphatidyltransferase class-I family.</text>
</comment>
<keyword evidence="9" id="KW-0594">Phospholipid biosynthesis</keyword>
<keyword evidence="3" id="KW-0444">Lipid biosynthesis</keyword>
<dbReference type="InterPro" id="IPR043130">
    <property type="entry name" value="CDP-OH_PTrfase_TM_dom"/>
</dbReference>
<keyword evidence="6 12" id="KW-1133">Transmembrane helix</keyword>
<evidence type="ECO:0000256" key="2">
    <source>
        <dbReference type="ARBA" id="ARBA00010441"/>
    </source>
</evidence>
<feature type="transmembrane region" description="Helical" evidence="12">
    <location>
        <begin position="163"/>
        <end position="183"/>
    </location>
</feature>
<proteinExistence type="inferred from homology"/>
<comment type="caution">
    <text evidence="13">The sequence shown here is derived from an EMBL/GenBank/DDBJ whole genome shotgun (WGS) entry which is preliminary data.</text>
</comment>
<evidence type="ECO:0000256" key="3">
    <source>
        <dbReference type="ARBA" id="ARBA00022516"/>
    </source>
</evidence>
<sequence length="250" mass="26695">MNRHPDRRIRLSVMQLLPNALTLAALCAGLTAIRFAVAEDFDRAAALILLAAVLDGLDGRLARRLRSESAMGAELDSLCDVVNFGVAPALVLHLWAYGSAGGLGWIAALVYATACALRLARFNISSRDALATSMPNTAFTGVPSPAGAMLALLPIFVGNLLPGAVLPGPACALWMVAVASLMISRLPTPAFRPVRVRPDQARLLLLGAVALGAALLTYPWLTLVLMDLAYLLLLLLGWIRLRRRPARKDM</sequence>
<evidence type="ECO:0000256" key="7">
    <source>
        <dbReference type="ARBA" id="ARBA00023098"/>
    </source>
</evidence>
<evidence type="ECO:0000256" key="8">
    <source>
        <dbReference type="ARBA" id="ARBA00023136"/>
    </source>
</evidence>
<keyword evidence="7" id="KW-0443">Lipid metabolism</keyword>
<dbReference type="Pfam" id="PF01066">
    <property type="entry name" value="CDP-OH_P_transf"/>
    <property type="match status" value="1"/>
</dbReference>
<evidence type="ECO:0000313" key="13">
    <source>
        <dbReference type="EMBL" id="MFC3166706.1"/>
    </source>
</evidence>
<dbReference type="EMBL" id="JBHRTE010000004">
    <property type="protein sequence ID" value="MFC3166706.1"/>
    <property type="molecule type" value="Genomic_DNA"/>
</dbReference>
<evidence type="ECO:0000256" key="5">
    <source>
        <dbReference type="ARBA" id="ARBA00022692"/>
    </source>
</evidence>
<feature type="transmembrane region" description="Helical" evidence="12">
    <location>
        <begin position="138"/>
        <end position="157"/>
    </location>
</feature>
<dbReference type="InterPro" id="IPR050324">
    <property type="entry name" value="CDP-alcohol_PTase-I"/>
</dbReference>
<gene>
    <name evidence="13" type="ORF">ACFOD7_01425</name>
</gene>
<feature type="transmembrane region" description="Helical" evidence="12">
    <location>
        <begin position="203"/>
        <end position="218"/>
    </location>
</feature>
<keyword evidence="8 12" id="KW-0472">Membrane</keyword>
<dbReference type="PANTHER" id="PTHR14269:SF61">
    <property type="entry name" value="CDP-DIACYLGLYCEROL--SERINE O-PHOSPHATIDYLTRANSFERASE"/>
    <property type="match status" value="1"/>
</dbReference>